<accession>A0A3M7RHQ4</accession>
<organism evidence="1 2">
    <name type="scientific">Brachionus plicatilis</name>
    <name type="common">Marine rotifer</name>
    <name type="synonym">Brachionus muelleri</name>
    <dbReference type="NCBI Taxonomy" id="10195"/>
    <lineage>
        <taxon>Eukaryota</taxon>
        <taxon>Metazoa</taxon>
        <taxon>Spiralia</taxon>
        <taxon>Gnathifera</taxon>
        <taxon>Rotifera</taxon>
        <taxon>Eurotatoria</taxon>
        <taxon>Monogononta</taxon>
        <taxon>Pseudotrocha</taxon>
        <taxon>Ploima</taxon>
        <taxon>Brachionidae</taxon>
        <taxon>Brachionus</taxon>
    </lineage>
</organism>
<comment type="caution">
    <text evidence="1">The sequence shown here is derived from an EMBL/GenBank/DDBJ whole genome shotgun (WGS) entry which is preliminary data.</text>
</comment>
<dbReference type="EMBL" id="REGN01003361">
    <property type="protein sequence ID" value="RNA23009.1"/>
    <property type="molecule type" value="Genomic_DNA"/>
</dbReference>
<evidence type="ECO:0000313" key="1">
    <source>
        <dbReference type="EMBL" id="RNA23009.1"/>
    </source>
</evidence>
<dbReference type="AlphaFoldDB" id="A0A3M7RHQ4"/>
<proteinExistence type="predicted"/>
<evidence type="ECO:0000313" key="2">
    <source>
        <dbReference type="Proteomes" id="UP000276133"/>
    </source>
</evidence>
<keyword evidence="2" id="KW-1185">Reference proteome</keyword>
<dbReference type="Proteomes" id="UP000276133">
    <property type="component" value="Unassembled WGS sequence"/>
</dbReference>
<sequence length="74" mass="8851">MLAILNLIITVQIKTNLYAFCSSTLLQLFQWGKEKSKKSREKENCENLQENMKFFFGFLQKIQRQVFISRLLFL</sequence>
<gene>
    <name evidence="1" type="ORF">BpHYR1_015805</name>
</gene>
<protein>
    <submittedName>
        <fullName evidence="1">Uncharacterized protein</fullName>
    </submittedName>
</protein>
<reference evidence="1 2" key="1">
    <citation type="journal article" date="2018" name="Sci. Rep.">
        <title>Genomic signatures of local adaptation to the degree of environmental predictability in rotifers.</title>
        <authorList>
            <person name="Franch-Gras L."/>
            <person name="Hahn C."/>
            <person name="Garcia-Roger E.M."/>
            <person name="Carmona M.J."/>
            <person name="Serra M."/>
            <person name="Gomez A."/>
        </authorList>
    </citation>
    <scope>NUCLEOTIDE SEQUENCE [LARGE SCALE GENOMIC DNA]</scope>
    <source>
        <strain evidence="1">HYR1</strain>
    </source>
</reference>
<name>A0A3M7RHQ4_BRAPC</name>